<comment type="similarity">
    <text evidence="1">Belongs to the sigma-70 factor family. ECF subfamily.</text>
</comment>
<evidence type="ECO:0000313" key="8">
    <source>
        <dbReference type="EMBL" id="MCA9386453.1"/>
    </source>
</evidence>
<dbReference type="GO" id="GO:0006352">
    <property type="term" value="P:DNA-templated transcription initiation"/>
    <property type="evidence" value="ECO:0007669"/>
    <property type="project" value="InterPro"/>
</dbReference>
<dbReference type="Pfam" id="PF04542">
    <property type="entry name" value="Sigma70_r2"/>
    <property type="match status" value="1"/>
</dbReference>
<reference evidence="8" key="2">
    <citation type="journal article" date="2021" name="Microbiome">
        <title>Successional dynamics and alternative stable states in a saline activated sludge microbial community over 9 years.</title>
        <authorList>
            <person name="Wang Y."/>
            <person name="Ye J."/>
            <person name="Ju F."/>
            <person name="Liu L."/>
            <person name="Boyd J.A."/>
            <person name="Deng Y."/>
            <person name="Parks D.H."/>
            <person name="Jiang X."/>
            <person name="Yin X."/>
            <person name="Woodcroft B.J."/>
            <person name="Tyson G.W."/>
            <person name="Hugenholtz P."/>
            <person name="Polz M.F."/>
            <person name="Zhang T."/>
        </authorList>
    </citation>
    <scope>NUCLEOTIDE SEQUENCE</scope>
    <source>
        <strain evidence="8">HKST-UBA09</strain>
    </source>
</reference>
<accession>A0A955L9D5</accession>
<dbReference type="InterPro" id="IPR013324">
    <property type="entry name" value="RNA_pol_sigma_r3/r4-like"/>
</dbReference>
<dbReference type="InterPro" id="IPR013325">
    <property type="entry name" value="RNA_pol_sigma_r2"/>
</dbReference>
<dbReference type="Proteomes" id="UP000714915">
    <property type="component" value="Unassembled WGS sequence"/>
</dbReference>
<comment type="caution">
    <text evidence="8">The sequence shown here is derived from an EMBL/GenBank/DDBJ whole genome shotgun (WGS) entry which is preliminary data.</text>
</comment>
<evidence type="ECO:0000259" key="7">
    <source>
        <dbReference type="Pfam" id="PF04545"/>
    </source>
</evidence>
<dbReference type="GO" id="GO:0003677">
    <property type="term" value="F:DNA binding"/>
    <property type="evidence" value="ECO:0007669"/>
    <property type="project" value="UniProtKB-KW"/>
</dbReference>
<dbReference type="InterPro" id="IPR036388">
    <property type="entry name" value="WH-like_DNA-bd_sf"/>
</dbReference>
<feature type="domain" description="RNA polymerase sigma-70 region 4" evidence="7">
    <location>
        <begin position="124"/>
        <end position="163"/>
    </location>
</feature>
<dbReference type="PANTHER" id="PTHR43133">
    <property type="entry name" value="RNA POLYMERASE ECF-TYPE SIGMA FACTO"/>
    <property type="match status" value="1"/>
</dbReference>
<keyword evidence="4" id="KW-0238">DNA-binding</keyword>
<dbReference type="NCBIfam" id="TIGR02937">
    <property type="entry name" value="sigma70-ECF"/>
    <property type="match status" value="1"/>
</dbReference>
<reference evidence="8" key="1">
    <citation type="submission" date="2020-04" db="EMBL/GenBank/DDBJ databases">
        <authorList>
            <person name="Zhang T."/>
        </authorList>
    </citation>
    <scope>NUCLEOTIDE SEQUENCE</scope>
    <source>
        <strain evidence="8">HKST-UBA09</strain>
    </source>
</reference>
<evidence type="ECO:0000259" key="6">
    <source>
        <dbReference type="Pfam" id="PF04542"/>
    </source>
</evidence>
<dbReference type="PANTHER" id="PTHR43133:SF57">
    <property type="entry name" value="RNA POLYMERASE SIGMA-70 FACTOR"/>
    <property type="match status" value="1"/>
</dbReference>
<dbReference type="InterPro" id="IPR007627">
    <property type="entry name" value="RNA_pol_sigma70_r2"/>
</dbReference>
<dbReference type="InterPro" id="IPR007630">
    <property type="entry name" value="RNA_pol_sigma70_r4"/>
</dbReference>
<keyword evidence="5" id="KW-0804">Transcription</keyword>
<keyword evidence="3" id="KW-0731">Sigma factor</keyword>
<evidence type="ECO:0000256" key="5">
    <source>
        <dbReference type="ARBA" id="ARBA00023163"/>
    </source>
</evidence>
<evidence type="ECO:0000256" key="4">
    <source>
        <dbReference type="ARBA" id="ARBA00023125"/>
    </source>
</evidence>
<evidence type="ECO:0000256" key="2">
    <source>
        <dbReference type="ARBA" id="ARBA00023015"/>
    </source>
</evidence>
<dbReference type="Gene3D" id="1.10.10.10">
    <property type="entry name" value="Winged helix-like DNA-binding domain superfamily/Winged helix DNA-binding domain"/>
    <property type="match status" value="1"/>
</dbReference>
<gene>
    <name evidence="8" type="ORF">KC669_00295</name>
</gene>
<dbReference type="EMBL" id="JAGQLF010000002">
    <property type="protein sequence ID" value="MCA9386453.1"/>
    <property type="molecule type" value="Genomic_DNA"/>
</dbReference>
<dbReference type="Pfam" id="PF04545">
    <property type="entry name" value="Sigma70_r4"/>
    <property type="match status" value="1"/>
</dbReference>
<evidence type="ECO:0000256" key="1">
    <source>
        <dbReference type="ARBA" id="ARBA00010641"/>
    </source>
</evidence>
<dbReference type="GO" id="GO:0016987">
    <property type="term" value="F:sigma factor activity"/>
    <property type="evidence" value="ECO:0007669"/>
    <property type="project" value="UniProtKB-KW"/>
</dbReference>
<dbReference type="InterPro" id="IPR039425">
    <property type="entry name" value="RNA_pol_sigma-70-like"/>
</dbReference>
<evidence type="ECO:0000313" key="9">
    <source>
        <dbReference type="Proteomes" id="UP000714915"/>
    </source>
</evidence>
<feature type="domain" description="RNA polymerase sigma-70 region 2" evidence="6">
    <location>
        <begin position="27"/>
        <end position="91"/>
    </location>
</feature>
<organism evidence="8 9">
    <name type="scientific">Candidatus Dojkabacteria bacterium</name>
    <dbReference type="NCBI Taxonomy" id="2099670"/>
    <lineage>
        <taxon>Bacteria</taxon>
        <taxon>Candidatus Dojkabacteria</taxon>
    </lineage>
</organism>
<evidence type="ECO:0000256" key="3">
    <source>
        <dbReference type="ARBA" id="ARBA00023082"/>
    </source>
</evidence>
<dbReference type="AlphaFoldDB" id="A0A955L9D5"/>
<protein>
    <submittedName>
        <fullName evidence="8">Sigma-70 family RNA polymerase sigma factor</fullName>
    </submittedName>
</protein>
<proteinExistence type="inferred from homology"/>
<dbReference type="Gene3D" id="1.10.1740.10">
    <property type="match status" value="1"/>
</dbReference>
<name>A0A955L9D5_9BACT</name>
<sequence length="185" mass="22120">MTLDQELEIVEKAKEDLSAFDQIYSFYFNRVYGYCFKRTSNHSITEEIVSQVFLKAVENIKKFDTKKQVRFGSWLYTTAHNLIIDFFRATKKYTSFENWQIETTDNLEHQLSVSEYQKQVAFVMTKLKPRYQKVLSLRFFSELELSEIAKIMKTSNKNISVVLYRAGKDFEKKYRKIFPESEIFE</sequence>
<keyword evidence="2" id="KW-0805">Transcription regulation</keyword>
<dbReference type="InterPro" id="IPR014284">
    <property type="entry name" value="RNA_pol_sigma-70_dom"/>
</dbReference>
<dbReference type="SUPFAM" id="SSF88659">
    <property type="entry name" value="Sigma3 and sigma4 domains of RNA polymerase sigma factors"/>
    <property type="match status" value="1"/>
</dbReference>
<dbReference type="SUPFAM" id="SSF88946">
    <property type="entry name" value="Sigma2 domain of RNA polymerase sigma factors"/>
    <property type="match status" value="1"/>
</dbReference>